<accession>A0ABV4T899</accession>
<feature type="domain" description="SpoVT-AbrB" evidence="1">
    <location>
        <begin position="7"/>
        <end position="52"/>
    </location>
</feature>
<evidence type="ECO:0000313" key="2">
    <source>
        <dbReference type="EMBL" id="MFA4805203.1"/>
    </source>
</evidence>
<feature type="domain" description="SpoVT-AbrB" evidence="1">
    <location>
        <begin position="56"/>
        <end position="101"/>
    </location>
</feature>
<gene>
    <name evidence="2" type="ORF">P8X34_10745</name>
</gene>
<dbReference type="InterPro" id="IPR037914">
    <property type="entry name" value="SpoVT-AbrB_sf"/>
</dbReference>
<keyword evidence="3" id="KW-1185">Reference proteome</keyword>
<dbReference type="RefSeq" id="WP_372824632.1">
    <property type="nucleotide sequence ID" value="NZ_JARRIG010000007.1"/>
</dbReference>
<proteinExistence type="predicted"/>
<sequence>MIVTAQKVGENSVEVVLPKKTAQELDIREGLELYAHYDNGSILFSRTKESPYKVKVREGTSPRITIPKEINTLLNIEPGYFLEVVKLDDGFKLIPREEITLEEFLEHLDKVFREVYEFMKKDLMVKLPDDIKVAAWPVVEKKYRPRPTVLAIAEPHSKTIAFRYTRPSLIDFIHELIHLAGGDEVYAADISPIILFAFKNRNKIKTPIDIMKIFDAFTLEDLNKIVQKYGLKDIKDYYRVSGVVPYLYDPNYNRLPEYTEKDEVFAFILEVSAGAPYGYIHEKLMIDVLNELAERTGNAPSESERK</sequence>
<evidence type="ECO:0000313" key="3">
    <source>
        <dbReference type="Proteomes" id="UP001571980"/>
    </source>
</evidence>
<evidence type="ECO:0000259" key="1">
    <source>
        <dbReference type="SMART" id="SM00966"/>
    </source>
</evidence>
<organism evidence="2 3">
    <name type="scientific">Pyrococcus kukulkanii</name>
    <dbReference type="NCBI Taxonomy" id="1609559"/>
    <lineage>
        <taxon>Archaea</taxon>
        <taxon>Methanobacteriati</taxon>
        <taxon>Methanobacteriota</taxon>
        <taxon>Thermococci</taxon>
        <taxon>Thermococcales</taxon>
        <taxon>Thermococcaceae</taxon>
        <taxon>Pyrococcus</taxon>
    </lineage>
</organism>
<comment type="caution">
    <text evidence="2">The sequence shown here is derived from an EMBL/GenBank/DDBJ whole genome shotgun (WGS) entry which is preliminary data.</text>
</comment>
<dbReference type="Proteomes" id="UP001571980">
    <property type="component" value="Unassembled WGS sequence"/>
</dbReference>
<dbReference type="SUPFAM" id="SSF89447">
    <property type="entry name" value="AbrB/MazE/MraZ-like"/>
    <property type="match status" value="2"/>
</dbReference>
<dbReference type="EMBL" id="JARRIG010000007">
    <property type="protein sequence ID" value="MFA4805203.1"/>
    <property type="molecule type" value="Genomic_DNA"/>
</dbReference>
<reference evidence="2 3" key="1">
    <citation type="submission" date="2023-03" db="EMBL/GenBank/DDBJ databases">
        <title>Speciation in Pyrococcus: adaptation to high temperature as a mechanism.</title>
        <authorList>
            <person name="Gu J."/>
        </authorList>
    </citation>
    <scope>NUCLEOTIDE SEQUENCE [LARGE SCALE GENOMIC DNA]</scope>
    <source>
        <strain evidence="2 3">LMOA34</strain>
    </source>
</reference>
<name>A0ABV4T899_9EURY</name>
<dbReference type="SMART" id="SM00966">
    <property type="entry name" value="SpoVT_AbrB"/>
    <property type="match status" value="2"/>
</dbReference>
<protein>
    <recommendedName>
        <fullName evidence="1">SpoVT-AbrB domain-containing protein</fullName>
    </recommendedName>
</protein>
<dbReference type="InterPro" id="IPR007159">
    <property type="entry name" value="SpoVT-AbrB_dom"/>
</dbReference>